<feature type="domain" description="Spi protease inhibitor" evidence="7">
    <location>
        <begin position="49"/>
        <end position="146"/>
    </location>
</feature>
<dbReference type="PRINTS" id="PR00797">
    <property type="entry name" value="STREPTOPAIN"/>
</dbReference>
<feature type="chain" id="PRO_5016869133" description="Spi protease inhibitor domain-containing protein" evidence="6">
    <location>
        <begin position="23"/>
        <end position="423"/>
    </location>
</feature>
<dbReference type="InterPro" id="IPR000200">
    <property type="entry name" value="Peptidase_C10"/>
</dbReference>
<keyword evidence="5" id="KW-0788">Thiol protease</keyword>
<keyword evidence="4" id="KW-0378">Hydrolase</keyword>
<protein>
    <recommendedName>
        <fullName evidence="7">Spi protease inhibitor domain-containing protein</fullName>
    </recommendedName>
</protein>
<comment type="caution">
    <text evidence="8">The sequence shown here is derived from an EMBL/GenBank/DDBJ whole genome shotgun (WGS) entry which is preliminary data.</text>
</comment>
<organism evidence="8 9">
    <name type="scientific">Mucilaginibacter conchicola</name>
    <dbReference type="NCBI Taxonomy" id="2303333"/>
    <lineage>
        <taxon>Bacteria</taxon>
        <taxon>Pseudomonadati</taxon>
        <taxon>Bacteroidota</taxon>
        <taxon>Sphingobacteriia</taxon>
        <taxon>Sphingobacteriales</taxon>
        <taxon>Sphingobacteriaceae</taxon>
        <taxon>Mucilaginibacter</taxon>
    </lineage>
</organism>
<evidence type="ECO:0000256" key="5">
    <source>
        <dbReference type="ARBA" id="ARBA00022807"/>
    </source>
</evidence>
<evidence type="ECO:0000256" key="1">
    <source>
        <dbReference type="ARBA" id="ARBA00009693"/>
    </source>
</evidence>
<dbReference type="GO" id="GO:0008234">
    <property type="term" value="F:cysteine-type peptidase activity"/>
    <property type="evidence" value="ECO:0007669"/>
    <property type="project" value="UniProtKB-KW"/>
</dbReference>
<dbReference type="RefSeq" id="WP_117392642.1">
    <property type="nucleotide sequence ID" value="NZ_QWDC01000002.1"/>
</dbReference>
<keyword evidence="2" id="KW-0645">Protease</keyword>
<evidence type="ECO:0000259" key="7">
    <source>
        <dbReference type="Pfam" id="PF13734"/>
    </source>
</evidence>
<evidence type="ECO:0000256" key="4">
    <source>
        <dbReference type="ARBA" id="ARBA00022801"/>
    </source>
</evidence>
<accession>A0A372NUI7</accession>
<dbReference type="GO" id="GO:0006508">
    <property type="term" value="P:proteolysis"/>
    <property type="evidence" value="ECO:0007669"/>
    <property type="project" value="UniProtKB-KW"/>
</dbReference>
<feature type="signal peptide" evidence="6">
    <location>
        <begin position="1"/>
        <end position="22"/>
    </location>
</feature>
<dbReference type="AlphaFoldDB" id="A0A372NUI7"/>
<sequence>MNNRLLKRLLSGYGLALAFALAFSSCKRDISTEELTAKKDSNYVSSADVAKLAEKVFLSPQSGRLRASAVSKSAAGRKVSALKEYKAADGKNVLYIVNYAGGGFAILSADKRTPAVLAYSENNTFKTDTVLPQGLQTWLNETKNYITGIRAQHLAYKGQDTLIVPTRPKASGGTVAVNKLPPPPPPPNYCEDSYSYRGPLMQTNWGQQAGYNNNFGTLPSCTLDYYNYGHAYTGCVATAMGQIMRYHQYPASYNYSVMPNKVTFSNYTSTGTNEMSRLLYNAALSVGMVPTCTGSNAYTSDVPNALKYTFGYASDVSQIDVSNNATFMTKVMQQIDMGRPVLLSGVESGQPTGHAWVCDGYMLSNYCVGDGMVATYVSFHMNWGWGEIYQDYDPYNGYYVASYMNGNGHVFNTQQRAVINIHH</sequence>
<evidence type="ECO:0000256" key="6">
    <source>
        <dbReference type="SAM" id="SignalP"/>
    </source>
</evidence>
<evidence type="ECO:0000313" key="9">
    <source>
        <dbReference type="Proteomes" id="UP000264217"/>
    </source>
</evidence>
<evidence type="ECO:0000313" key="8">
    <source>
        <dbReference type="EMBL" id="RFZ92933.1"/>
    </source>
</evidence>
<keyword evidence="9" id="KW-1185">Reference proteome</keyword>
<dbReference type="Pfam" id="PF01640">
    <property type="entry name" value="Peptidase_C10"/>
    <property type="match status" value="1"/>
</dbReference>
<proteinExistence type="inferred from homology"/>
<dbReference type="OrthoDB" id="2235251at2"/>
<dbReference type="SUPFAM" id="SSF54001">
    <property type="entry name" value="Cysteine proteinases"/>
    <property type="match status" value="1"/>
</dbReference>
<evidence type="ECO:0000256" key="2">
    <source>
        <dbReference type="ARBA" id="ARBA00022670"/>
    </source>
</evidence>
<dbReference type="Proteomes" id="UP000264217">
    <property type="component" value="Unassembled WGS sequence"/>
</dbReference>
<keyword evidence="3 6" id="KW-0732">Signal</keyword>
<dbReference type="PROSITE" id="PS51257">
    <property type="entry name" value="PROKAR_LIPOPROTEIN"/>
    <property type="match status" value="1"/>
</dbReference>
<dbReference type="InterPro" id="IPR038765">
    <property type="entry name" value="Papain-like_cys_pep_sf"/>
</dbReference>
<comment type="similarity">
    <text evidence="1">Belongs to the peptidase C10 family.</text>
</comment>
<reference evidence="8 9" key="1">
    <citation type="submission" date="2018-08" db="EMBL/GenBank/DDBJ databases">
        <title>Mucilaginibacter sp. MYSH2.</title>
        <authorList>
            <person name="Seo T."/>
        </authorList>
    </citation>
    <scope>NUCLEOTIDE SEQUENCE [LARGE SCALE GENOMIC DNA]</scope>
    <source>
        <strain evidence="8 9">MYSH2</strain>
    </source>
</reference>
<dbReference type="Pfam" id="PF13734">
    <property type="entry name" value="Inhibitor_I69"/>
    <property type="match status" value="1"/>
</dbReference>
<dbReference type="InterPro" id="IPR025896">
    <property type="entry name" value="Spi_Prtas-inh"/>
</dbReference>
<dbReference type="EMBL" id="QWDC01000002">
    <property type="protein sequence ID" value="RFZ92933.1"/>
    <property type="molecule type" value="Genomic_DNA"/>
</dbReference>
<dbReference type="InterPro" id="IPR044934">
    <property type="entry name" value="Streptopain_sf"/>
</dbReference>
<name>A0A372NUI7_9SPHI</name>
<evidence type="ECO:0000256" key="3">
    <source>
        <dbReference type="ARBA" id="ARBA00022729"/>
    </source>
</evidence>
<gene>
    <name evidence="8" type="ORF">D0C36_16220</name>
</gene>
<dbReference type="Gene3D" id="3.90.70.50">
    <property type="entry name" value="Peptidase C10, streptopain"/>
    <property type="match status" value="2"/>
</dbReference>